<dbReference type="CDD" id="cd02440">
    <property type="entry name" value="AdoMet_MTases"/>
    <property type="match status" value="1"/>
</dbReference>
<organism evidence="2">
    <name type="scientific">mine drainage metagenome</name>
    <dbReference type="NCBI Taxonomy" id="410659"/>
    <lineage>
        <taxon>unclassified sequences</taxon>
        <taxon>metagenomes</taxon>
        <taxon>ecological metagenomes</taxon>
    </lineage>
</organism>
<dbReference type="InterPro" id="IPR000682">
    <property type="entry name" value="PCMT"/>
</dbReference>
<dbReference type="GO" id="GO:0032259">
    <property type="term" value="P:methylation"/>
    <property type="evidence" value="ECO:0007669"/>
    <property type="project" value="UniProtKB-KW"/>
</dbReference>
<dbReference type="GO" id="GO:0004719">
    <property type="term" value="F:protein-L-isoaspartate (D-aspartate) O-methyltransferase activity"/>
    <property type="evidence" value="ECO:0007669"/>
    <property type="project" value="UniProtKB-EC"/>
</dbReference>
<keyword evidence="2" id="KW-0808">Transferase</keyword>
<comment type="caution">
    <text evidence="2">The sequence shown here is derived from an EMBL/GenBank/DDBJ whole genome shotgun (WGS) entry which is preliminary data.</text>
</comment>
<dbReference type="SUPFAM" id="SSF53335">
    <property type="entry name" value="S-adenosyl-L-methionine-dependent methyltransferases"/>
    <property type="match status" value="1"/>
</dbReference>
<accession>A0A1J5SRR7</accession>
<name>A0A1J5SRR7_9ZZZZ</name>
<reference evidence="2" key="1">
    <citation type="submission" date="2016-10" db="EMBL/GenBank/DDBJ databases">
        <title>Sequence of Gallionella enrichment culture.</title>
        <authorList>
            <person name="Poehlein A."/>
            <person name="Muehling M."/>
            <person name="Daniel R."/>
        </authorList>
    </citation>
    <scope>NUCLEOTIDE SEQUENCE</scope>
</reference>
<dbReference type="Pfam" id="PF01135">
    <property type="entry name" value="PCMT"/>
    <property type="match status" value="1"/>
</dbReference>
<comment type="similarity">
    <text evidence="1">Belongs to the methyltransferase superfamily. L-isoaspartyl/D-aspartyl protein methyltransferase family.</text>
</comment>
<protein>
    <submittedName>
        <fullName evidence="2">Protein-L-isoaspartate O-methyltransferase</fullName>
        <ecNumber evidence="2">2.1.1.77</ecNumber>
    </submittedName>
</protein>
<proteinExistence type="inferred from homology"/>
<gene>
    <name evidence="2" type="primary">pcm_5</name>
    <name evidence="2" type="ORF">GALL_109680</name>
</gene>
<dbReference type="GO" id="GO:0005737">
    <property type="term" value="C:cytoplasm"/>
    <property type="evidence" value="ECO:0007669"/>
    <property type="project" value="TreeGrafter"/>
</dbReference>
<keyword evidence="2" id="KW-0489">Methyltransferase</keyword>
<dbReference type="InterPro" id="IPR029063">
    <property type="entry name" value="SAM-dependent_MTases_sf"/>
</dbReference>
<evidence type="ECO:0000313" key="2">
    <source>
        <dbReference type="EMBL" id="OIR06720.1"/>
    </source>
</evidence>
<dbReference type="Gene3D" id="3.40.50.150">
    <property type="entry name" value="Vaccinia Virus protein VP39"/>
    <property type="match status" value="1"/>
</dbReference>
<dbReference type="EMBL" id="MLJW01000041">
    <property type="protein sequence ID" value="OIR06720.1"/>
    <property type="molecule type" value="Genomic_DNA"/>
</dbReference>
<dbReference type="EC" id="2.1.1.77" evidence="2"/>
<dbReference type="PANTHER" id="PTHR11579">
    <property type="entry name" value="PROTEIN-L-ISOASPARTATE O-METHYLTRANSFERASE"/>
    <property type="match status" value="1"/>
</dbReference>
<dbReference type="PANTHER" id="PTHR11579:SF18">
    <property type="entry name" value="PROTEIN-L-ISOASPARTATE O-METHYLTRANSFERASE"/>
    <property type="match status" value="1"/>
</dbReference>
<sequence>MNLEKARFNMVEQQIRPWEVLDQDVQDLLYAVKREEFVPPAYRALAFADTELPLAGGKYPGATMLSPKIEARALQALQVKKSDKVLEIGTGSGYMAALLAVHADRVWSVELVPELAEIARANLRRQNVAKVSVETGDAALGWPAQAPYDVIMVSGSLPLLPPELLAQLKVGGRLFAIVGELPVMRAQLVTRTEDGFRTESLFETQAPQLVNAQHAQRFVF</sequence>
<evidence type="ECO:0000256" key="1">
    <source>
        <dbReference type="ARBA" id="ARBA00005369"/>
    </source>
</evidence>
<dbReference type="AlphaFoldDB" id="A0A1J5SRR7"/>